<evidence type="ECO:0000256" key="2">
    <source>
        <dbReference type="SAM" id="SignalP"/>
    </source>
</evidence>
<reference evidence="3 4" key="1">
    <citation type="submission" date="2019-03" db="EMBL/GenBank/DDBJ databases">
        <title>Genomic Encyclopedia of Type Strains, Phase IV (KMG-IV): sequencing the most valuable type-strain genomes for metagenomic binning, comparative biology and taxonomic classification.</title>
        <authorList>
            <person name="Goeker M."/>
        </authorList>
    </citation>
    <scope>NUCLEOTIDE SEQUENCE [LARGE SCALE GENOMIC DNA]</scope>
    <source>
        <strain evidence="3 4">DSM 24766</strain>
    </source>
</reference>
<evidence type="ECO:0000313" key="4">
    <source>
        <dbReference type="Proteomes" id="UP000295050"/>
    </source>
</evidence>
<gene>
    <name evidence="3" type="ORF">EV663_1162</name>
</gene>
<keyword evidence="4" id="KW-1185">Reference proteome</keyword>
<organism evidence="3 4">
    <name type="scientific">Rhodovulum bhavnagarense</name>
    <dbReference type="NCBI Taxonomy" id="992286"/>
    <lineage>
        <taxon>Bacteria</taxon>
        <taxon>Pseudomonadati</taxon>
        <taxon>Pseudomonadota</taxon>
        <taxon>Alphaproteobacteria</taxon>
        <taxon>Rhodobacterales</taxon>
        <taxon>Paracoccaceae</taxon>
        <taxon>Rhodovulum</taxon>
    </lineage>
</organism>
<feature type="region of interest" description="Disordered" evidence="1">
    <location>
        <begin position="188"/>
        <end position="216"/>
    </location>
</feature>
<name>A0A4R2RCK8_9RHOB</name>
<evidence type="ECO:0000256" key="1">
    <source>
        <dbReference type="SAM" id="MobiDB-lite"/>
    </source>
</evidence>
<comment type="caution">
    <text evidence="3">The sequence shown here is derived from an EMBL/GenBank/DDBJ whole genome shotgun (WGS) entry which is preliminary data.</text>
</comment>
<dbReference type="AlphaFoldDB" id="A0A4R2RCK8"/>
<feature type="compositionally biased region" description="Low complexity" evidence="1">
    <location>
        <begin position="200"/>
        <end position="216"/>
    </location>
</feature>
<evidence type="ECO:0008006" key="5">
    <source>
        <dbReference type="Google" id="ProtNLM"/>
    </source>
</evidence>
<protein>
    <recommendedName>
        <fullName evidence="5">DUF3313 domain-containing protein</fullName>
    </recommendedName>
</protein>
<keyword evidence="2" id="KW-0732">Signal</keyword>
<sequence length="216" mass="22939">MVNFRSAARITGVMAAVAVLAGCGAGARDLDEAPKPLGDFRLGYAIVVDKNAQMVPPSRKAEVGEWQIALETALRDRFGRYEGEKLYHIALNVDGYALAVPGIPVVLAPKSILVVSANLWDDAAGGKLNQEAEQLAVFEELTGDTVVGSGLTRTREEQMKSLAENMAKRVETWLAKNREDWFAHDPETAIAPPARPSVGADVQTGAAEAGAAPTDA</sequence>
<dbReference type="EMBL" id="SLXU01000016">
    <property type="protein sequence ID" value="TCP59707.1"/>
    <property type="molecule type" value="Genomic_DNA"/>
</dbReference>
<dbReference type="PROSITE" id="PS51257">
    <property type="entry name" value="PROKAR_LIPOPROTEIN"/>
    <property type="match status" value="1"/>
</dbReference>
<feature type="signal peptide" evidence="2">
    <location>
        <begin position="1"/>
        <end position="21"/>
    </location>
</feature>
<dbReference type="Proteomes" id="UP000295050">
    <property type="component" value="Unassembled WGS sequence"/>
</dbReference>
<proteinExistence type="predicted"/>
<accession>A0A4R2RCK8</accession>
<evidence type="ECO:0000313" key="3">
    <source>
        <dbReference type="EMBL" id="TCP59707.1"/>
    </source>
</evidence>
<dbReference type="RefSeq" id="WP_165910197.1">
    <property type="nucleotide sequence ID" value="NZ_SLXU01000016.1"/>
</dbReference>
<feature type="chain" id="PRO_5020444101" description="DUF3313 domain-containing protein" evidence="2">
    <location>
        <begin position="22"/>
        <end position="216"/>
    </location>
</feature>